<organism evidence="2 3">
    <name type="scientific">Pristionchus entomophagus</name>
    <dbReference type="NCBI Taxonomy" id="358040"/>
    <lineage>
        <taxon>Eukaryota</taxon>
        <taxon>Metazoa</taxon>
        <taxon>Ecdysozoa</taxon>
        <taxon>Nematoda</taxon>
        <taxon>Chromadorea</taxon>
        <taxon>Rhabditida</taxon>
        <taxon>Rhabditina</taxon>
        <taxon>Diplogasteromorpha</taxon>
        <taxon>Diplogasteroidea</taxon>
        <taxon>Neodiplogasteridae</taxon>
        <taxon>Pristionchus</taxon>
    </lineage>
</organism>
<sequence length="124" mass="14298">CYCQLITHLFLSASGFLQLLSEYLHFICLTRFLLCFLLLLSHTVVDNLNIQLLHFIHLLLSRGFIRTGRSRLRRIGLPLLVCWSLVISTVSISHVLPIHLIVSSSIFLEERVVILSVRPQRYIS</sequence>
<evidence type="ECO:0000256" key="1">
    <source>
        <dbReference type="SAM" id="Phobius"/>
    </source>
</evidence>
<proteinExistence type="predicted"/>
<reference evidence="2" key="1">
    <citation type="submission" date="2023-10" db="EMBL/GenBank/DDBJ databases">
        <title>Genome assembly of Pristionchus species.</title>
        <authorList>
            <person name="Yoshida K."/>
            <person name="Sommer R.J."/>
        </authorList>
    </citation>
    <scope>NUCLEOTIDE SEQUENCE</scope>
    <source>
        <strain evidence="2">RS0144</strain>
    </source>
</reference>
<feature type="non-terminal residue" evidence="2">
    <location>
        <position position="124"/>
    </location>
</feature>
<feature type="non-terminal residue" evidence="2">
    <location>
        <position position="1"/>
    </location>
</feature>
<evidence type="ECO:0008006" key="4">
    <source>
        <dbReference type="Google" id="ProtNLM"/>
    </source>
</evidence>
<feature type="transmembrane region" description="Helical" evidence="1">
    <location>
        <begin position="23"/>
        <end position="42"/>
    </location>
</feature>
<accession>A0AAV5UDW4</accession>
<dbReference type="EMBL" id="BTSX01000006">
    <property type="protein sequence ID" value="GMT04559.1"/>
    <property type="molecule type" value="Genomic_DNA"/>
</dbReference>
<evidence type="ECO:0000313" key="3">
    <source>
        <dbReference type="Proteomes" id="UP001432027"/>
    </source>
</evidence>
<protein>
    <recommendedName>
        <fullName evidence="4">G protein-coupled receptor</fullName>
    </recommendedName>
</protein>
<dbReference type="Proteomes" id="UP001432027">
    <property type="component" value="Unassembled WGS sequence"/>
</dbReference>
<dbReference type="AlphaFoldDB" id="A0AAV5UDW4"/>
<name>A0AAV5UDW4_9BILA</name>
<keyword evidence="1" id="KW-0472">Membrane</keyword>
<comment type="caution">
    <text evidence="2">The sequence shown here is derived from an EMBL/GenBank/DDBJ whole genome shotgun (WGS) entry which is preliminary data.</text>
</comment>
<gene>
    <name evidence="2" type="ORF">PENTCL1PPCAC_26733</name>
</gene>
<feature type="transmembrane region" description="Helical" evidence="1">
    <location>
        <begin position="77"/>
        <end position="102"/>
    </location>
</feature>
<keyword evidence="3" id="KW-1185">Reference proteome</keyword>
<evidence type="ECO:0000313" key="2">
    <source>
        <dbReference type="EMBL" id="GMT04559.1"/>
    </source>
</evidence>
<keyword evidence="1" id="KW-0812">Transmembrane</keyword>
<keyword evidence="1" id="KW-1133">Transmembrane helix</keyword>